<dbReference type="Proteomes" id="UP000554235">
    <property type="component" value="Unassembled WGS sequence"/>
</dbReference>
<evidence type="ECO:0000313" key="2">
    <source>
        <dbReference type="EMBL" id="KAF4435537.1"/>
    </source>
</evidence>
<keyword evidence="3" id="KW-1185">Reference proteome</keyword>
<protein>
    <submittedName>
        <fullName evidence="2">Uncharacterized protein</fullName>
    </submittedName>
</protein>
<keyword evidence="1" id="KW-1133">Transmembrane helix</keyword>
<organism evidence="2 3">
    <name type="scientific">Fusarium albosuccineum</name>
    <dbReference type="NCBI Taxonomy" id="1237068"/>
    <lineage>
        <taxon>Eukaryota</taxon>
        <taxon>Fungi</taxon>
        <taxon>Dikarya</taxon>
        <taxon>Ascomycota</taxon>
        <taxon>Pezizomycotina</taxon>
        <taxon>Sordariomycetes</taxon>
        <taxon>Hypocreomycetidae</taxon>
        <taxon>Hypocreales</taxon>
        <taxon>Nectriaceae</taxon>
        <taxon>Fusarium</taxon>
        <taxon>Fusarium decemcellulare species complex</taxon>
    </lineage>
</organism>
<proteinExistence type="predicted"/>
<evidence type="ECO:0000313" key="3">
    <source>
        <dbReference type="Proteomes" id="UP000554235"/>
    </source>
</evidence>
<sequence>MINDPDSAPTIWIEEFLTTLPSWIASALTWAPAQLVSVRSALSIPQLGLQSVYGGGKGFWDGICTSLKSMDRWIFGKLIKNFFMSTFAVFASAGLAMAITFAF</sequence>
<keyword evidence="1" id="KW-0812">Transmembrane</keyword>
<comment type="caution">
    <text evidence="2">The sequence shown here is derived from an EMBL/GenBank/DDBJ whole genome shotgun (WGS) entry which is preliminary data.</text>
</comment>
<name>A0A8H4JQB3_9HYPO</name>
<dbReference type="EMBL" id="JAADYS010004144">
    <property type="protein sequence ID" value="KAF4435537.1"/>
    <property type="molecule type" value="Genomic_DNA"/>
</dbReference>
<feature type="non-terminal residue" evidence="2">
    <location>
        <position position="103"/>
    </location>
</feature>
<evidence type="ECO:0000256" key="1">
    <source>
        <dbReference type="SAM" id="Phobius"/>
    </source>
</evidence>
<gene>
    <name evidence="2" type="ORF">FALBO_17455</name>
</gene>
<accession>A0A8H4JQB3</accession>
<keyword evidence="1" id="KW-0472">Membrane</keyword>
<feature type="transmembrane region" description="Helical" evidence="1">
    <location>
        <begin position="82"/>
        <end position="102"/>
    </location>
</feature>
<reference evidence="2 3" key="1">
    <citation type="submission" date="2020-01" db="EMBL/GenBank/DDBJ databases">
        <title>Identification and distribution of gene clusters putatively required for synthesis of sphingolipid metabolism inhibitors in phylogenetically diverse species of the filamentous fungus Fusarium.</title>
        <authorList>
            <person name="Kim H.-S."/>
            <person name="Busman M."/>
            <person name="Brown D.W."/>
            <person name="Divon H."/>
            <person name="Uhlig S."/>
            <person name="Proctor R.H."/>
        </authorList>
    </citation>
    <scope>NUCLEOTIDE SEQUENCE [LARGE SCALE GENOMIC DNA]</scope>
    <source>
        <strain evidence="2 3">NRRL 20459</strain>
    </source>
</reference>
<dbReference type="AlphaFoldDB" id="A0A8H4JQB3"/>